<evidence type="ECO:0000313" key="1">
    <source>
        <dbReference type="EMBL" id="MET3589615.1"/>
    </source>
</evidence>
<dbReference type="Proteomes" id="UP001549086">
    <property type="component" value="Unassembled WGS sequence"/>
</dbReference>
<reference evidence="1 2" key="1">
    <citation type="submission" date="2024-06" db="EMBL/GenBank/DDBJ databases">
        <title>Genomic Encyclopedia of Type Strains, Phase IV (KMG-IV): sequencing the most valuable type-strain genomes for metagenomic binning, comparative biology and taxonomic classification.</title>
        <authorList>
            <person name="Goeker M."/>
        </authorList>
    </citation>
    <scope>NUCLEOTIDE SEQUENCE [LARGE SCALE GENOMIC DNA]</scope>
    <source>
        <strain evidence="1 2">DSM 23649</strain>
    </source>
</reference>
<comment type="caution">
    <text evidence="1">The sequence shown here is derived from an EMBL/GenBank/DDBJ whole genome shotgun (WGS) entry which is preliminary data.</text>
</comment>
<protein>
    <recommendedName>
        <fullName evidence="3">Transketolase</fullName>
    </recommendedName>
</protein>
<organism evidence="1 2">
    <name type="scientific">Bartonella silvatica</name>
    <dbReference type="NCBI Taxonomy" id="357760"/>
    <lineage>
        <taxon>Bacteria</taxon>
        <taxon>Pseudomonadati</taxon>
        <taxon>Pseudomonadota</taxon>
        <taxon>Alphaproteobacteria</taxon>
        <taxon>Hyphomicrobiales</taxon>
        <taxon>Bartonellaceae</taxon>
        <taxon>Bartonella</taxon>
    </lineage>
</organism>
<name>A0ABV2HGD6_9HYPH</name>
<keyword evidence="2" id="KW-1185">Reference proteome</keyword>
<evidence type="ECO:0008006" key="3">
    <source>
        <dbReference type="Google" id="ProtNLM"/>
    </source>
</evidence>
<gene>
    <name evidence="1" type="ORF">ABID23_000699</name>
</gene>
<evidence type="ECO:0000313" key="2">
    <source>
        <dbReference type="Proteomes" id="UP001549086"/>
    </source>
</evidence>
<accession>A0ABV2HGD6</accession>
<sequence>MMENDIGWHHKVPTEEECKIVFDEIQTKIQSMRE</sequence>
<proteinExistence type="predicted"/>
<dbReference type="EMBL" id="JBEPLI010000004">
    <property type="protein sequence ID" value="MET3589615.1"/>
    <property type="molecule type" value="Genomic_DNA"/>
</dbReference>